<organism evidence="3 4">
    <name type="scientific">Hungatella hathewayi</name>
    <dbReference type="NCBI Taxonomy" id="154046"/>
    <lineage>
        <taxon>Bacteria</taxon>
        <taxon>Bacillati</taxon>
        <taxon>Bacillota</taxon>
        <taxon>Clostridia</taxon>
        <taxon>Lachnospirales</taxon>
        <taxon>Lachnospiraceae</taxon>
        <taxon>Hungatella</taxon>
    </lineage>
</organism>
<feature type="domain" description="Myb-like" evidence="2">
    <location>
        <begin position="478"/>
        <end position="523"/>
    </location>
</feature>
<feature type="domain" description="Myb-like" evidence="2">
    <location>
        <begin position="581"/>
        <end position="626"/>
    </location>
</feature>
<feature type="domain" description="Myb-like" evidence="2">
    <location>
        <begin position="260"/>
        <end position="305"/>
    </location>
</feature>
<dbReference type="AlphaFoldDB" id="A0A173Z8U7"/>
<dbReference type="GO" id="GO:0003700">
    <property type="term" value="F:DNA-binding transcription factor activity"/>
    <property type="evidence" value="ECO:0007669"/>
    <property type="project" value="TreeGrafter"/>
</dbReference>
<accession>A0A173Z8U7</accession>
<evidence type="ECO:0000259" key="2">
    <source>
        <dbReference type="SMART" id="SM00717"/>
    </source>
</evidence>
<dbReference type="SMART" id="SM00717">
    <property type="entry name" value="SANT"/>
    <property type="match status" value="8"/>
</dbReference>
<dbReference type="EMBL" id="CYZE01000002">
    <property type="protein sequence ID" value="CUN72110.1"/>
    <property type="molecule type" value="Genomic_DNA"/>
</dbReference>
<feature type="domain" description="Myb-like" evidence="2">
    <location>
        <begin position="212"/>
        <end position="257"/>
    </location>
</feature>
<evidence type="ECO:0000256" key="1">
    <source>
        <dbReference type="ARBA" id="ARBA00023125"/>
    </source>
</evidence>
<feature type="domain" description="Myb-like" evidence="2">
    <location>
        <begin position="72"/>
        <end position="117"/>
    </location>
</feature>
<dbReference type="SUPFAM" id="SSF46689">
    <property type="entry name" value="Homeodomain-like"/>
    <property type="match status" value="2"/>
</dbReference>
<feature type="domain" description="Myb-like" evidence="2">
    <location>
        <begin position="532"/>
        <end position="577"/>
    </location>
</feature>
<reference evidence="3 4" key="1">
    <citation type="submission" date="2015-09" db="EMBL/GenBank/DDBJ databases">
        <authorList>
            <consortium name="Pathogen Informatics"/>
        </authorList>
    </citation>
    <scope>NUCLEOTIDE SEQUENCE [LARGE SCALE GENOMIC DNA]</scope>
    <source>
        <strain evidence="3 4">2789STDY5608850</strain>
    </source>
</reference>
<name>A0A173Z8U7_9FIRM</name>
<proteinExistence type="predicted"/>
<dbReference type="InterPro" id="IPR001005">
    <property type="entry name" value="SANT/Myb"/>
</dbReference>
<dbReference type="PANTHER" id="PTHR46380">
    <property type="entry name" value="CYCLIN-D-BINDING MYB-LIKE TRANSCRIPTION FACTOR 1"/>
    <property type="match status" value="1"/>
</dbReference>
<dbReference type="RefSeq" id="WP_148549597.1">
    <property type="nucleotide sequence ID" value="NZ_CABIXC010000002.1"/>
</dbReference>
<dbReference type="InterPro" id="IPR009057">
    <property type="entry name" value="Homeodomain-like_sf"/>
</dbReference>
<feature type="domain" description="Myb-like" evidence="2">
    <location>
        <begin position="26"/>
        <end position="71"/>
    </location>
</feature>
<gene>
    <name evidence="3" type="ORF">ERS852407_00908</name>
</gene>
<dbReference type="InterPro" id="IPR051651">
    <property type="entry name" value="DMTF1_DNA-bind_reg"/>
</dbReference>
<protein>
    <submittedName>
        <fullName evidence="3">Myb-like DNA-binding domain</fullName>
    </submittedName>
</protein>
<keyword evidence="1 3" id="KW-0238">DNA-binding</keyword>
<evidence type="ECO:0000313" key="4">
    <source>
        <dbReference type="Proteomes" id="UP000095651"/>
    </source>
</evidence>
<evidence type="ECO:0000313" key="3">
    <source>
        <dbReference type="EMBL" id="CUN72110.1"/>
    </source>
</evidence>
<dbReference type="PANTHER" id="PTHR46380:SF2">
    <property type="entry name" value="CYCLIN-D-BINDING MYB-LIKE TRANSCRIPTION FACTOR 1"/>
    <property type="match status" value="1"/>
</dbReference>
<dbReference type="Proteomes" id="UP000095651">
    <property type="component" value="Unassembled WGS sequence"/>
</dbReference>
<dbReference type="GO" id="GO:0000976">
    <property type="term" value="F:transcription cis-regulatory region binding"/>
    <property type="evidence" value="ECO:0007669"/>
    <property type="project" value="TreeGrafter"/>
</dbReference>
<feature type="domain" description="Myb-like" evidence="2">
    <location>
        <begin position="166"/>
        <end position="211"/>
    </location>
</feature>
<sequence>MNVVEESGINNMSNYIRKTPRKEQNSDKNWSKKEDEFLIENYHTLGSKAVAELLHRVPAACRNRAYHLNITRVLGWSLEEEQILVQNYANKGAGWVAKQLGRSKSCCIARAGKLGIKRDYHWTKTQTDYLKKYYPIVGAVGVASFLNRSPNTCQVKASSLGIQYVDQLKWSKEDEQLLTEHYPREGVIAVAKLIGKSESACRSHAATMGLIFDNSWTKEEENIIKEYYPRFGPSGISVLLNRTHSACVSRASKLGIIFKNTLKWTKEETGILRQYYPLEGAKVAERINGRSASACMNCAGRLGISYKQTESMGVHVIKKFLDYKGIRYQQEVVFENCKYKNKLRFDFAIFLVEQDFPDKPTGLIEFDGLQHFRPVHFFDFQEYKYESALQNLRLRDEIKNNFCQQFCIPLLRIRYNQGEQINEILSDFIAHVETYLISFNPFLSNEEYYEGDEDASTAIVQHENAKNISKLQTKGAFYSFRWTKDECTFLRDNYSYKDAMWIANRLGRTCSACENKARKLKLKRRSPNCNHHRCAWSVVEDNLLKVYYEEKGAQWVADQIGRTVSACQHRASRMQVKKEKHFTRWTKEEDDILIKFHKKKTHQDIAQVLMRTKQACDNRVRILKIKKKIS</sequence>